<evidence type="ECO:0000313" key="9">
    <source>
        <dbReference type="Proteomes" id="UP000077248"/>
    </source>
</evidence>
<dbReference type="EMBL" id="KV441497">
    <property type="protein sequence ID" value="OAG14840.1"/>
    <property type="molecule type" value="Genomic_DNA"/>
</dbReference>
<dbReference type="Pfam" id="PF00190">
    <property type="entry name" value="Cupin_1"/>
    <property type="match status" value="1"/>
</dbReference>
<dbReference type="InterPro" id="IPR001929">
    <property type="entry name" value="Germin"/>
</dbReference>
<dbReference type="STRING" id="5599.A0A177D6N8"/>
<organism evidence="8 9">
    <name type="scientific">Alternaria alternata</name>
    <name type="common">Alternaria rot fungus</name>
    <name type="synonym">Torula alternata</name>
    <dbReference type="NCBI Taxonomy" id="5599"/>
    <lineage>
        <taxon>Eukaryota</taxon>
        <taxon>Fungi</taxon>
        <taxon>Dikarya</taxon>
        <taxon>Ascomycota</taxon>
        <taxon>Pezizomycotina</taxon>
        <taxon>Dothideomycetes</taxon>
        <taxon>Pleosporomycetidae</taxon>
        <taxon>Pleosporales</taxon>
        <taxon>Pleosporineae</taxon>
        <taxon>Pleosporaceae</taxon>
        <taxon>Alternaria</taxon>
        <taxon>Alternaria sect. Alternaria</taxon>
        <taxon>Alternaria alternata complex</taxon>
    </lineage>
</organism>
<dbReference type="InterPro" id="IPR011051">
    <property type="entry name" value="RmlC_Cupin_sf"/>
</dbReference>
<dbReference type="InterPro" id="IPR006045">
    <property type="entry name" value="Cupin_1"/>
</dbReference>
<keyword evidence="3" id="KW-0964">Secreted</keyword>
<dbReference type="RefSeq" id="XP_018380261.1">
    <property type="nucleotide sequence ID" value="XM_018528916.1"/>
</dbReference>
<evidence type="ECO:0000256" key="6">
    <source>
        <dbReference type="SAM" id="SignalP"/>
    </source>
</evidence>
<evidence type="ECO:0000259" key="7">
    <source>
        <dbReference type="SMART" id="SM00835"/>
    </source>
</evidence>
<accession>A0A177D6N8</accession>
<dbReference type="GO" id="GO:0005576">
    <property type="term" value="C:extracellular region"/>
    <property type="evidence" value="ECO:0007669"/>
    <property type="project" value="UniProtKB-SubCell"/>
</dbReference>
<sequence>MFTITKVIVASLALGAVQALPQRLGARQDMVASASSAAPAASSSPPVDFGALLTAPTAVKRFQKLLTTGPSDNAELLTGTDLRKATVFTFSNTTTPPKNSTGGVAVAANIEKFPILTGLGISTTVGFLKPCGINSPHIHPRATEFLTLVEGDNLEFGYVLENTIVGPMKNPEVAGYLHKFDGTVFPQGSIHYQFNNNCEDATFVATLNSEDPGTSQIAQNFFALNSQVVDATLGLKQIDAKDIDQFAKSLPVNLVTDVKVCMAKCGYKSG</sequence>
<evidence type="ECO:0000256" key="4">
    <source>
        <dbReference type="ARBA" id="ARBA00022723"/>
    </source>
</evidence>
<gene>
    <name evidence="8" type="ORF">CC77DRAFT_1066617</name>
</gene>
<dbReference type="PANTHER" id="PTHR31238">
    <property type="entry name" value="GERMIN-LIKE PROTEIN SUBFAMILY 3 MEMBER 3"/>
    <property type="match status" value="1"/>
</dbReference>
<keyword evidence="6" id="KW-0732">Signal</keyword>
<dbReference type="SMART" id="SM00835">
    <property type="entry name" value="Cupin_1"/>
    <property type="match status" value="1"/>
</dbReference>
<comment type="similarity">
    <text evidence="2">Belongs to the germin family.</text>
</comment>
<feature type="chain" id="PRO_5008059050" evidence="6">
    <location>
        <begin position="20"/>
        <end position="270"/>
    </location>
</feature>
<keyword evidence="4" id="KW-0479">Metal-binding</keyword>
<dbReference type="CDD" id="cd02241">
    <property type="entry name" value="cupin_OxOx"/>
    <property type="match status" value="1"/>
</dbReference>
<evidence type="ECO:0000313" key="8">
    <source>
        <dbReference type="EMBL" id="OAG14840.1"/>
    </source>
</evidence>
<dbReference type="Gene3D" id="2.60.120.10">
    <property type="entry name" value="Jelly Rolls"/>
    <property type="match status" value="1"/>
</dbReference>
<keyword evidence="5" id="KW-0464">Manganese</keyword>
<dbReference type="GO" id="GO:0030145">
    <property type="term" value="F:manganese ion binding"/>
    <property type="evidence" value="ECO:0007669"/>
    <property type="project" value="InterPro"/>
</dbReference>
<reference evidence="8 9" key="1">
    <citation type="submission" date="2016-05" db="EMBL/GenBank/DDBJ databases">
        <title>Comparative analysis of secretome profiles of manganese(II)-oxidizing ascomycete fungi.</title>
        <authorList>
            <consortium name="DOE Joint Genome Institute"/>
            <person name="Zeiner C.A."/>
            <person name="Purvine S.O."/>
            <person name="Zink E.M."/>
            <person name="Wu S."/>
            <person name="Pasa-Tolic L."/>
            <person name="Chaput D.L."/>
            <person name="Haridas S."/>
            <person name="Grigoriev I.V."/>
            <person name="Santelli C.M."/>
            <person name="Hansel C.M."/>
        </authorList>
    </citation>
    <scope>NUCLEOTIDE SEQUENCE [LARGE SCALE GENOMIC DNA]</scope>
    <source>
        <strain evidence="8 9">SRC1lrK2f</strain>
    </source>
</reference>
<keyword evidence="9" id="KW-1185">Reference proteome</keyword>
<dbReference type="PRINTS" id="PR00325">
    <property type="entry name" value="GERMIN"/>
</dbReference>
<protein>
    <submittedName>
        <fullName evidence="8">Spherulin-1B</fullName>
    </submittedName>
</protein>
<dbReference type="InterPro" id="IPR014710">
    <property type="entry name" value="RmlC-like_jellyroll"/>
</dbReference>
<dbReference type="OMA" id="NNNCENA"/>
<dbReference type="KEGG" id="aalt:CC77DRAFT_1066617"/>
<evidence type="ECO:0000256" key="5">
    <source>
        <dbReference type="ARBA" id="ARBA00023211"/>
    </source>
</evidence>
<comment type="subcellular location">
    <subcellularLocation>
        <location evidence="1">Secreted</location>
    </subcellularLocation>
</comment>
<name>A0A177D6N8_ALTAL</name>
<dbReference type="VEuPathDB" id="FungiDB:CC77DRAFT_1066617"/>
<evidence type="ECO:0000256" key="3">
    <source>
        <dbReference type="ARBA" id="ARBA00022525"/>
    </source>
</evidence>
<dbReference type="GeneID" id="29114510"/>
<dbReference type="SUPFAM" id="SSF51182">
    <property type="entry name" value="RmlC-like cupins"/>
    <property type="match status" value="1"/>
</dbReference>
<dbReference type="AlphaFoldDB" id="A0A177D6N8"/>
<proteinExistence type="inferred from homology"/>
<evidence type="ECO:0000256" key="2">
    <source>
        <dbReference type="ARBA" id="ARBA00007456"/>
    </source>
</evidence>
<evidence type="ECO:0000256" key="1">
    <source>
        <dbReference type="ARBA" id="ARBA00004613"/>
    </source>
</evidence>
<feature type="signal peptide" evidence="6">
    <location>
        <begin position="1"/>
        <end position="19"/>
    </location>
</feature>
<dbReference type="Proteomes" id="UP000077248">
    <property type="component" value="Unassembled WGS sequence"/>
</dbReference>
<feature type="domain" description="Cupin type-1" evidence="7">
    <location>
        <begin position="88"/>
        <end position="244"/>
    </location>
</feature>